<dbReference type="Pfam" id="PF03762">
    <property type="entry name" value="VOMI"/>
    <property type="match status" value="2"/>
</dbReference>
<keyword evidence="3" id="KW-1185">Reference proteome</keyword>
<proteinExistence type="predicted"/>
<reference evidence="2" key="1">
    <citation type="submission" date="2020-08" db="EMBL/GenBank/DDBJ databases">
        <title>Chromosome-level assembly of Southern catfish (Silurus meridionalis) provides insights into visual adaptation to the nocturnal and benthic lifestyles.</title>
        <authorList>
            <person name="Zhang Y."/>
            <person name="Wang D."/>
            <person name="Peng Z."/>
        </authorList>
    </citation>
    <scope>NUCLEOTIDE SEQUENCE</scope>
    <source>
        <strain evidence="2">SWU-2019-XX</strain>
        <tissue evidence="2">Muscle</tissue>
    </source>
</reference>
<dbReference type="AlphaFoldDB" id="A0A8T0AWP2"/>
<dbReference type="PANTHER" id="PTHR18841:SF0">
    <property type="entry name" value="VITELLINE MEMBRANE OUTER LAYER 1 HOMOLOG A-RELATED"/>
    <property type="match status" value="1"/>
</dbReference>
<dbReference type="GO" id="GO:0005615">
    <property type="term" value="C:extracellular space"/>
    <property type="evidence" value="ECO:0007669"/>
    <property type="project" value="TreeGrafter"/>
</dbReference>
<name>A0A8T0AWP2_SILME</name>
<evidence type="ECO:0000256" key="1">
    <source>
        <dbReference type="SAM" id="SignalP"/>
    </source>
</evidence>
<organism evidence="2 3">
    <name type="scientific">Silurus meridionalis</name>
    <name type="common">Southern catfish</name>
    <name type="synonym">Silurus soldatovi meridionalis</name>
    <dbReference type="NCBI Taxonomy" id="175797"/>
    <lineage>
        <taxon>Eukaryota</taxon>
        <taxon>Metazoa</taxon>
        <taxon>Chordata</taxon>
        <taxon>Craniata</taxon>
        <taxon>Vertebrata</taxon>
        <taxon>Euteleostomi</taxon>
        <taxon>Actinopterygii</taxon>
        <taxon>Neopterygii</taxon>
        <taxon>Teleostei</taxon>
        <taxon>Ostariophysi</taxon>
        <taxon>Siluriformes</taxon>
        <taxon>Siluridae</taxon>
        <taxon>Silurus</taxon>
    </lineage>
</organism>
<feature type="signal peptide" evidence="1">
    <location>
        <begin position="1"/>
        <end position="19"/>
    </location>
</feature>
<evidence type="ECO:0000313" key="2">
    <source>
        <dbReference type="EMBL" id="KAF7696785.1"/>
    </source>
</evidence>
<dbReference type="PANTHER" id="PTHR18841">
    <property type="entry name" value="VITELLINE MEMBRANE OUTER LAYER PROTEIN I-RELATED"/>
    <property type="match status" value="1"/>
</dbReference>
<protein>
    <submittedName>
        <fullName evidence="2">Uncharacterized protein</fullName>
    </submittedName>
</protein>
<sequence length="368" mass="39107">MYFVLSVVLPLLMLSFGQCAVVNNTETRIASNTISVLNGQIWGTWGVTQKCPSGTYATGFSLLVEGNQGFWGDDTALNGIALYCSKPIGSNGIVGTYTTIKSSVGSWGSWTANKFCPSGVLKAFQLQVESYQGWYADDTAANNIRFSCTGNQVLQGLGMSWGSWGSWSPSCGGTGICGIQTKVESPQGASDDTSLNDVIFNCFLSFGQFIMVSHGETLRKYTGIIAVENGQAWGSWGKRQMCPEGTFATGFSLKVERSVGDGDDTALNGIALHCSKPLLGGVPAHYTTISSSVGSWGTWTHKNWCSIGVMHSFQLLVESQQGHGDDTAANNISSNCPGTGICGIQTKVEPPQGSGDDTALNDVRFYCC</sequence>
<dbReference type="InterPro" id="IPR036706">
    <property type="entry name" value="VOMI_sf"/>
</dbReference>
<dbReference type="Gene3D" id="2.100.10.20">
    <property type="entry name" value="Vitelline membrane outer layer protein I (VOMI)"/>
    <property type="match status" value="2"/>
</dbReference>
<gene>
    <name evidence="2" type="ORF">HF521_005203</name>
</gene>
<comment type="caution">
    <text evidence="2">The sequence shown here is derived from an EMBL/GenBank/DDBJ whole genome shotgun (WGS) entry which is preliminary data.</text>
</comment>
<dbReference type="Proteomes" id="UP000606274">
    <property type="component" value="Unassembled WGS sequence"/>
</dbReference>
<feature type="chain" id="PRO_5035734583" evidence="1">
    <location>
        <begin position="20"/>
        <end position="368"/>
    </location>
</feature>
<dbReference type="SUPFAM" id="SSF51092">
    <property type="entry name" value="Vitelline membrane outer protein-I (VMO-I)"/>
    <property type="match status" value="2"/>
</dbReference>
<dbReference type="InterPro" id="IPR005515">
    <property type="entry name" value="VOMI"/>
</dbReference>
<dbReference type="EMBL" id="JABFDY010000015">
    <property type="protein sequence ID" value="KAF7696785.1"/>
    <property type="molecule type" value="Genomic_DNA"/>
</dbReference>
<accession>A0A8T0AWP2</accession>
<keyword evidence="1" id="KW-0732">Signal</keyword>
<evidence type="ECO:0000313" key="3">
    <source>
        <dbReference type="Proteomes" id="UP000606274"/>
    </source>
</evidence>